<feature type="region of interest" description="Disordered" evidence="1">
    <location>
        <begin position="224"/>
        <end position="245"/>
    </location>
</feature>
<feature type="domain" description="DM14" evidence="2">
    <location>
        <begin position="246"/>
        <end position="304"/>
    </location>
</feature>
<protein>
    <submittedName>
        <fullName evidence="3">Coiled-coil and C2 domain-containing protein 1A</fullName>
    </submittedName>
</protein>
<feature type="region of interest" description="Disordered" evidence="1">
    <location>
        <begin position="297"/>
        <end position="331"/>
    </location>
</feature>
<dbReference type="Pfam" id="PF21528">
    <property type="entry name" value="CC2D1A-B_DM14"/>
    <property type="match status" value="3"/>
</dbReference>
<dbReference type="AlphaFoldDB" id="A0A8J6KMX2"/>
<feature type="domain" description="DM14" evidence="2">
    <location>
        <begin position="338"/>
        <end position="396"/>
    </location>
</feature>
<dbReference type="Proteomes" id="UP000710432">
    <property type="component" value="Unassembled WGS sequence"/>
</dbReference>
<proteinExistence type="predicted"/>
<dbReference type="GO" id="GO:0001227">
    <property type="term" value="F:DNA-binding transcription repressor activity, RNA polymerase II-specific"/>
    <property type="evidence" value="ECO:0007669"/>
    <property type="project" value="InterPro"/>
</dbReference>
<dbReference type="EMBL" id="JAATJU010025536">
    <property type="protein sequence ID" value="KAH0503483.1"/>
    <property type="molecule type" value="Genomic_DNA"/>
</dbReference>
<dbReference type="InterPro" id="IPR006608">
    <property type="entry name" value="CC2D1A/B_DM14"/>
</dbReference>
<name>A0A8J6KMX2_MICOH</name>
<feature type="compositionally biased region" description="Polar residues" evidence="1">
    <location>
        <begin position="441"/>
        <end position="452"/>
    </location>
</feature>
<reference evidence="3" key="1">
    <citation type="submission" date="2020-03" db="EMBL/GenBank/DDBJ databases">
        <title>Studies in the Genomics of Life Span.</title>
        <authorList>
            <person name="Glass D."/>
        </authorList>
    </citation>
    <scope>NUCLEOTIDE SEQUENCE</scope>
    <source>
        <strain evidence="3">LTLLF</strain>
        <tissue evidence="3">Muscle</tissue>
    </source>
</reference>
<comment type="caution">
    <text evidence="3">The sequence shown here is derived from an EMBL/GenBank/DDBJ whole genome shotgun (WGS) entry which is preliminary data.</text>
</comment>
<dbReference type="PANTHER" id="PTHR13076:SF8">
    <property type="entry name" value="COILED-COIL AND C2 DOMAIN-CONTAINING PROTEIN 1A"/>
    <property type="match status" value="1"/>
</dbReference>
<feature type="compositionally biased region" description="Low complexity" evidence="1">
    <location>
        <begin position="226"/>
        <end position="237"/>
    </location>
</feature>
<feature type="domain" description="DM14" evidence="2">
    <location>
        <begin position="483"/>
        <end position="541"/>
    </location>
</feature>
<dbReference type="InterPro" id="IPR039725">
    <property type="entry name" value="CC2D1A/B"/>
</dbReference>
<feature type="compositionally biased region" description="Pro residues" evidence="1">
    <location>
        <begin position="300"/>
        <end position="315"/>
    </location>
</feature>
<gene>
    <name evidence="3" type="ORF">LTLLF_187430</name>
</gene>
<evidence type="ECO:0000259" key="2">
    <source>
        <dbReference type="SMART" id="SM00685"/>
    </source>
</evidence>
<feature type="compositionally biased region" description="Low complexity" evidence="1">
    <location>
        <begin position="316"/>
        <end position="325"/>
    </location>
</feature>
<evidence type="ECO:0000256" key="1">
    <source>
        <dbReference type="SAM" id="MobiDB-lite"/>
    </source>
</evidence>
<evidence type="ECO:0000313" key="4">
    <source>
        <dbReference type="Proteomes" id="UP000710432"/>
    </source>
</evidence>
<feature type="compositionally biased region" description="Low complexity" evidence="1">
    <location>
        <begin position="453"/>
        <end position="462"/>
    </location>
</feature>
<accession>A0A8J6KMX2</accession>
<feature type="region of interest" description="Disordered" evidence="1">
    <location>
        <begin position="695"/>
        <end position="720"/>
    </location>
</feature>
<organism evidence="3 4">
    <name type="scientific">Microtus ochrogaster</name>
    <name type="common">Prairie vole</name>
    <dbReference type="NCBI Taxonomy" id="79684"/>
    <lineage>
        <taxon>Eukaryota</taxon>
        <taxon>Metazoa</taxon>
        <taxon>Chordata</taxon>
        <taxon>Craniata</taxon>
        <taxon>Vertebrata</taxon>
        <taxon>Euteleostomi</taxon>
        <taxon>Mammalia</taxon>
        <taxon>Eutheria</taxon>
        <taxon>Euarchontoglires</taxon>
        <taxon>Glires</taxon>
        <taxon>Rodentia</taxon>
        <taxon>Myomorpha</taxon>
        <taxon>Muroidea</taxon>
        <taxon>Cricetidae</taxon>
        <taxon>Arvicolinae</taxon>
        <taxon>Microtus</taxon>
    </lineage>
</organism>
<dbReference type="SMART" id="SM00685">
    <property type="entry name" value="DM14"/>
    <property type="match status" value="4"/>
</dbReference>
<dbReference type="PANTHER" id="PTHR13076">
    <property type="entry name" value="COILED-COIL AND C2 DOMAIN-CONTAINING PROTEIN 1-LIKE"/>
    <property type="match status" value="1"/>
</dbReference>
<feature type="region of interest" description="Disordered" evidence="1">
    <location>
        <begin position="425"/>
        <end position="478"/>
    </location>
</feature>
<feature type="compositionally biased region" description="Basic and acidic residues" evidence="1">
    <location>
        <begin position="695"/>
        <end position="708"/>
    </location>
</feature>
<feature type="domain" description="DM14" evidence="2">
    <location>
        <begin position="137"/>
        <end position="194"/>
    </location>
</feature>
<evidence type="ECO:0000313" key="3">
    <source>
        <dbReference type="EMBL" id="KAH0503483.1"/>
    </source>
</evidence>
<sequence>MHKRNGPPAPPGRGAVTARQLGLLVDFSPDGLMIPEDGVNDEELEAEFLALVGDQPQALEKLRGKGPLPMEAIEKMARLCMRDLDEDEEGADEDDVEADEDLLAELNEVLGEEQKAVEPLKSVAQPKPSGSNPGVEAMLQERLALYQSAVESARQAGDSAKMRRYDRGLKTLENLLASSRKGNIINEADIPPLVTLGKGPAAGHSHTHATPHLAPVNLPAAESSVTLETPSTTTQTPAKPPGKCPLAQLQSLQHEYKLAALHAKHQGDTAAATRHLRVAKSFDPVLEALSRGELVDLSRLPPPPDQLSPEPPLPAAQPLTPASAPIRPEVPQPPRSLLEALEQRMERYHVAADQAKAKGDQRKARMHERIVKQYQDAIRAHKAGRAVDVTELPVPPGFPPIQGLENAESTQQSLAGVLETAMKLANHDEGSEEEEDEAPKKQNTPAAPTTQLKSSPSKAPASGPATTGKAVPKGTSTRAQQQLAFLEGRKKQLLQAALRAKQKNDVEGAKMHLRQAKGLEPMLEASRSGLPVDIAKVPPAPVNKDDFVLVQRPGPGLSQEAVRRYGELTKLLRQQHEMCLNHATQFTHLGNIAETIKFEKLAEDCKRSMDTLKQAFARSLPTPAARFEQRTFSVIKIFPDLSNNDMLLFIVKGINLPTPTGLSPSDLDAFVRFDFPYPNVVGAISEWVGTRKQDKQEVQEEAQKDKTSVIKNTDSPGESPVCSCPSSLPCRSARPLHSLSVLAFDQERLERKILALRQARRPVPPEVAQQYQDVVQRSQWQRAQLEQGGAAIRKEYATHLERQLHFYTEAARRLGYDGSRVSRPLWWMLSCSDSAGEAHLWTTGPKVQCQAELQGHRADEQTISGQLVLDSPCPGRPQGHRNSTLIPCGWAGLGESCLHIQEHLEQRVAGTQAQRALQALYFLPLPSLNPTALSKDATAAVKLS</sequence>